<dbReference type="AlphaFoldDB" id="A0A317N1N4"/>
<dbReference type="InterPro" id="IPR008920">
    <property type="entry name" value="TF_FadR/GntR_C"/>
</dbReference>
<proteinExistence type="predicted"/>
<evidence type="ECO:0000256" key="4">
    <source>
        <dbReference type="SAM" id="MobiDB-lite"/>
    </source>
</evidence>
<evidence type="ECO:0000259" key="5">
    <source>
        <dbReference type="PROSITE" id="PS50949"/>
    </source>
</evidence>
<evidence type="ECO:0000313" key="7">
    <source>
        <dbReference type="Proteomes" id="UP000246410"/>
    </source>
</evidence>
<dbReference type="SMART" id="SM00895">
    <property type="entry name" value="FCD"/>
    <property type="match status" value="1"/>
</dbReference>
<keyword evidence="7" id="KW-1185">Reference proteome</keyword>
<comment type="caution">
    <text evidence="6">The sequence shown here is derived from an EMBL/GenBank/DDBJ whole genome shotgun (WGS) entry which is preliminary data.</text>
</comment>
<dbReference type="RefSeq" id="WP_110041623.1">
    <property type="nucleotide sequence ID" value="NZ_QGTL01000021.1"/>
</dbReference>
<name>A0A317N1N4_9NOCA</name>
<keyword evidence="3" id="KW-0804">Transcription</keyword>
<dbReference type="Gene3D" id="1.20.120.530">
    <property type="entry name" value="GntR ligand-binding domain-like"/>
    <property type="match status" value="1"/>
</dbReference>
<keyword evidence="2" id="KW-0238">DNA-binding</keyword>
<dbReference type="PROSITE" id="PS50949">
    <property type="entry name" value="HTH_GNTR"/>
    <property type="match status" value="1"/>
</dbReference>
<dbReference type="GO" id="GO:0003700">
    <property type="term" value="F:DNA-binding transcription factor activity"/>
    <property type="evidence" value="ECO:0007669"/>
    <property type="project" value="InterPro"/>
</dbReference>
<dbReference type="GO" id="GO:0003677">
    <property type="term" value="F:DNA binding"/>
    <property type="evidence" value="ECO:0007669"/>
    <property type="project" value="UniProtKB-KW"/>
</dbReference>
<evidence type="ECO:0000256" key="2">
    <source>
        <dbReference type="ARBA" id="ARBA00023125"/>
    </source>
</evidence>
<evidence type="ECO:0000256" key="3">
    <source>
        <dbReference type="ARBA" id="ARBA00023163"/>
    </source>
</evidence>
<keyword evidence="1" id="KW-0805">Transcription regulation</keyword>
<dbReference type="PANTHER" id="PTHR43537">
    <property type="entry name" value="TRANSCRIPTIONAL REGULATOR, GNTR FAMILY"/>
    <property type="match status" value="1"/>
</dbReference>
<reference evidence="6 7" key="1">
    <citation type="submission" date="2018-05" db="EMBL/GenBank/DDBJ databases">
        <title>Genomic Encyclopedia of Type Strains, Phase IV (KMG-IV): sequencing the most valuable type-strain genomes for metagenomic binning, comparative biology and taxonomic classification.</title>
        <authorList>
            <person name="Goeker M."/>
        </authorList>
    </citation>
    <scope>NUCLEOTIDE SEQUENCE [LARGE SCALE GENOMIC DNA]</scope>
    <source>
        <strain evidence="6 7">DSM 44717</strain>
    </source>
</reference>
<dbReference type="PANTHER" id="PTHR43537:SF24">
    <property type="entry name" value="GLUCONATE OPERON TRANSCRIPTIONAL REPRESSOR"/>
    <property type="match status" value="1"/>
</dbReference>
<dbReference type="Gene3D" id="1.10.10.10">
    <property type="entry name" value="Winged helix-like DNA-binding domain superfamily/Winged helix DNA-binding domain"/>
    <property type="match status" value="1"/>
</dbReference>
<dbReference type="Pfam" id="PF00392">
    <property type="entry name" value="GntR"/>
    <property type="match status" value="1"/>
</dbReference>
<dbReference type="SMART" id="SM00345">
    <property type="entry name" value="HTH_GNTR"/>
    <property type="match status" value="1"/>
</dbReference>
<dbReference type="SUPFAM" id="SSF48008">
    <property type="entry name" value="GntR ligand-binding domain-like"/>
    <property type="match status" value="1"/>
</dbReference>
<dbReference type="InterPro" id="IPR000524">
    <property type="entry name" value="Tscrpt_reg_HTH_GntR"/>
</dbReference>
<dbReference type="InterPro" id="IPR036390">
    <property type="entry name" value="WH_DNA-bd_sf"/>
</dbReference>
<protein>
    <submittedName>
        <fullName evidence="6">GntR family transcriptional regulator</fullName>
    </submittedName>
</protein>
<accession>A0A317N1N4</accession>
<sequence>MTSAPSSPFAVGDGTGQRDLGGERRQLPEEVAGHVRERIISGQVRPGEFVRAEAVAETLGVSNTPVRAALLMLSADGFLELVPRRGYRVVGFTREDVRDMFWLRATVSGELAGRAATRISAERLDHLDDVVEAHVRAARENIDVERILDLGHEFHRVVNLAAESPRLAIALGAMVKQLPNRFYFDIEGHGDDSVRDHPAILDALRRRRADSATSLMREHIMAGADDLVSQLEKVGMWDEEPG</sequence>
<feature type="domain" description="HTH gntR-type" evidence="5">
    <location>
        <begin position="25"/>
        <end position="92"/>
    </location>
</feature>
<feature type="region of interest" description="Disordered" evidence="4">
    <location>
        <begin position="1"/>
        <end position="23"/>
    </location>
</feature>
<dbReference type="EMBL" id="QGTL01000021">
    <property type="protein sequence ID" value="PWV67552.1"/>
    <property type="molecule type" value="Genomic_DNA"/>
</dbReference>
<dbReference type="InterPro" id="IPR036388">
    <property type="entry name" value="WH-like_DNA-bd_sf"/>
</dbReference>
<dbReference type="SUPFAM" id="SSF46785">
    <property type="entry name" value="Winged helix' DNA-binding domain"/>
    <property type="match status" value="1"/>
</dbReference>
<dbReference type="CDD" id="cd07377">
    <property type="entry name" value="WHTH_GntR"/>
    <property type="match status" value="1"/>
</dbReference>
<gene>
    <name evidence="6" type="ORF">DFR69_1212</name>
</gene>
<evidence type="ECO:0000256" key="1">
    <source>
        <dbReference type="ARBA" id="ARBA00023015"/>
    </source>
</evidence>
<organism evidence="6 7">
    <name type="scientific">Nocardia neocaledoniensis</name>
    <dbReference type="NCBI Taxonomy" id="236511"/>
    <lineage>
        <taxon>Bacteria</taxon>
        <taxon>Bacillati</taxon>
        <taxon>Actinomycetota</taxon>
        <taxon>Actinomycetes</taxon>
        <taxon>Mycobacteriales</taxon>
        <taxon>Nocardiaceae</taxon>
        <taxon>Nocardia</taxon>
    </lineage>
</organism>
<dbReference type="InterPro" id="IPR011711">
    <property type="entry name" value="GntR_C"/>
</dbReference>
<evidence type="ECO:0000313" key="6">
    <source>
        <dbReference type="EMBL" id="PWV67552.1"/>
    </source>
</evidence>
<dbReference type="Pfam" id="PF07729">
    <property type="entry name" value="FCD"/>
    <property type="match status" value="1"/>
</dbReference>
<dbReference type="Proteomes" id="UP000246410">
    <property type="component" value="Unassembled WGS sequence"/>
</dbReference>